<evidence type="ECO:0000256" key="3">
    <source>
        <dbReference type="ARBA" id="ARBA00022679"/>
    </source>
</evidence>
<dbReference type="Gene3D" id="3.40.630.30">
    <property type="match status" value="1"/>
</dbReference>
<protein>
    <submittedName>
        <fullName evidence="7">N-acetyltransferase</fullName>
    </submittedName>
</protein>
<name>A0A4U2ZXN1_BACMY</name>
<dbReference type="SUPFAM" id="SSF55729">
    <property type="entry name" value="Acyl-CoA N-acyltransferases (Nat)"/>
    <property type="match status" value="1"/>
</dbReference>
<gene>
    <name evidence="7" type="ORF">FC701_31785</name>
</gene>
<evidence type="ECO:0000313" key="8">
    <source>
        <dbReference type="Proteomes" id="UP000305524"/>
    </source>
</evidence>
<evidence type="ECO:0000256" key="1">
    <source>
        <dbReference type="ARBA" id="ARBA00022491"/>
    </source>
</evidence>
<dbReference type="PANTHER" id="PTHR36449:SF1">
    <property type="entry name" value="ACETYLTRANSFERASE"/>
    <property type="match status" value="1"/>
</dbReference>
<sequence>MERLLTIESLQENHMEAIQQFVCKDEPEVEEFLKEKAMIYHLRNMARTRLFFDEDHNLVGYFTVFNDHVCLGRSKRQKAKIVSPQGENHFPALRLHYLGVDERYRGNRYGEEILIAVLVHTYKLSLITGCTLLTVQALKSSVSFYENYDFKIWKNEFPRYTDMFFAIQELNGILEEEHEKEFLNKFV</sequence>
<comment type="caution">
    <text evidence="7">The sequence shown here is derived from an EMBL/GenBank/DDBJ whole genome shotgun (WGS) entry which is preliminary data.</text>
</comment>
<evidence type="ECO:0000256" key="2">
    <source>
        <dbReference type="ARBA" id="ARBA00022649"/>
    </source>
</evidence>
<keyword evidence="1" id="KW-0678">Repressor</keyword>
<comment type="catalytic activity">
    <reaction evidence="5">
        <text>glycyl-tRNA(Gly) + acetyl-CoA = N-acetylglycyl-tRNA(Gly) + CoA + H(+)</text>
        <dbReference type="Rhea" id="RHEA:81867"/>
        <dbReference type="Rhea" id="RHEA-COMP:9683"/>
        <dbReference type="Rhea" id="RHEA-COMP:19766"/>
        <dbReference type="ChEBI" id="CHEBI:15378"/>
        <dbReference type="ChEBI" id="CHEBI:57287"/>
        <dbReference type="ChEBI" id="CHEBI:57288"/>
        <dbReference type="ChEBI" id="CHEBI:78522"/>
        <dbReference type="ChEBI" id="CHEBI:232036"/>
    </reaction>
</comment>
<dbReference type="RefSeq" id="WP_098558354.1">
    <property type="nucleotide sequence ID" value="NZ_SZOD01001116.1"/>
</dbReference>
<dbReference type="InterPro" id="IPR016181">
    <property type="entry name" value="Acyl_CoA_acyltransferase"/>
</dbReference>
<feature type="domain" description="N-acetyltransferase" evidence="6">
    <location>
        <begin position="5"/>
        <end position="168"/>
    </location>
</feature>
<dbReference type="GO" id="GO:0016747">
    <property type="term" value="F:acyltransferase activity, transferring groups other than amino-acyl groups"/>
    <property type="evidence" value="ECO:0007669"/>
    <property type="project" value="InterPro"/>
</dbReference>
<dbReference type="InterPro" id="IPR000182">
    <property type="entry name" value="GNAT_dom"/>
</dbReference>
<organism evidence="7 8">
    <name type="scientific">Bacillus mycoides</name>
    <dbReference type="NCBI Taxonomy" id="1405"/>
    <lineage>
        <taxon>Bacteria</taxon>
        <taxon>Bacillati</taxon>
        <taxon>Bacillota</taxon>
        <taxon>Bacilli</taxon>
        <taxon>Bacillales</taxon>
        <taxon>Bacillaceae</taxon>
        <taxon>Bacillus</taxon>
        <taxon>Bacillus cereus group</taxon>
    </lineage>
</organism>
<dbReference type="PANTHER" id="PTHR36449">
    <property type="entry name" value="ACETYLTRANSFERASE-RELATED"/>
    <property type="match status" value="1"/>
</dbReference>
<evidence type="ECO:0000259" key="6">
    <source>
        <dbReference type="PROSITE" id="PS51186"/>
    </source>
</evidence>
<dbReference type="Proteomes" id="UP000305524">
    <property type="component" value="Unassembled WGS sequence"/>
</dbReference>
<accession>A0A4U2ZXN1</accession>
<proteinExistence type="predicted"/>
<keyword evidence="4" id="KW-0012">Acyltransferase</keyword>
<keyword evidence="3 7" id="KW-0808">Transferase</keyword>
<dbReference type="PROSITE" id="PS51186">
    <property type="entry name" value="GNAT"/>
    <property type="match status" value="1"/>
</dbReference>
<dbReference type="Pfam" id="PF00583">
    <property type="entry name" value="Acetyltransf_1"/>
    <property type="match status" value="1"/>
</dbReference>
<reference evidence="7 8" key="1">
    <citation type="journal article" date="2019" name="Environ. Microbiol.">
        <title>An active ?-lactamase is a part of an orchestrated cell wall stress resistance network of Bacillus subtilis and related rhizosphere species.</title>
        <authorList>
            <person name="Bucher T."/>
            <person name="Keren-Paz A."/>
            <person name="Hausser J."/>
            <person name="Olender T."/>
            <person name="Cytryn E."/>
            <person name="Kolodkin-Gal I."/>
        </authorList>
    </citation>
    <scope>NUCLEOTIDE SEQUENCE [LARGE SCALE GENOMIC DNA]</scope>
    <source>
        <strain evidence="7 8">I186</strain>
    </source>
</reference>
<evidence type="ECO:0000256" key="5">
    <source>
        <dbReference type="ARBA" id="ARBA00049880"/>
    </source>
</evidence>
<evidence type="ECO:0000313" key="7">
    <source>
        <dbReference type="EMBL" id="TKI79422.1"/>
    </source>
</evidence>
<evidence type="ECO:0000256" key="4">
    <source>
        <dbReference type="ARBA" id="ARBA00023315"/>
    </source>
</evidence>
<dbReference type="AlphaFoldDB" id="A0A4U2ZXN1"/>
<keyword evidence="2" id="KW-1277">Toxin-antitoxin system</keyword>
<dbReference type="EMBL" id="SZOD01001116">
    <property type="protein sequence ID" value="TKI79422.1"/>
    <property type="molecule type" value="Genomic_DNA"/>
</dbReference>